<reference evidence="4" key="1">
    <citation type="submission" date="2020-08" db="EMBL/GenBank/DDBJ databases">
        <title>Ramlibacter sp. GTP1 16S ribosomal RNA gene genome sequencing and assembly.</title>
        <authorList>
            <person name="Kang M."/>
        </authorList>
    </citation>
    <scope>NUCLEOTIDE SEQUENCE</scope>
    <source>
        <strain evidence="4">GTP1</strain>
    </source>
</reference>
<evidence type="ECO:0000259" key="3">
    <source>
        <dbReference type="Pfam" id="PF19278"/>
    </source>
</evidence>
<dbReference type="Pfam" id="PF01968">
    <property type="entry name" value="Hydantoinase_A"/>
    <property type="match status" value="1"/>
</dbReference>
<keyword evidence="5" id="KW-1185">Reference proteome</keyword>
<dbReference type="RefSeq" id="WP_187084346.1">
    <property type="nucleotide sequence ID" value="NZ_JACORU010000013.1"/>
</dbReference>
<comment type="caution">
    <text evidence="4">The sequence shown here is derived from an EMBL/GenBank/DDBJ whole genome shotgun (WGS) entry which is preliminary data.</text>
</comment>
<evidence type="ECO:0000259" key="1">
    <source>
        <dbReference type="Pfam" id="PF01968"/>
    </source>
</evidence>
<dbReference type="InterPro" id="IPR049517">
    <property type="entry name" value="ACX-like_C"/>
</dbReference>
<dbReference type="GO" id="GO:0006749">
    <property type="term" value="P:glutathione metabolic process"/>
    <property type="evidence" value="ECO:0007669"/>
    <property type="project" value="TreeGrafter"/>
</dbReference>
<dbReference type="GO" id="GO:0005829">
    <property type="term" value="C:cytosol"/>
    <property type="evidence" value="ECO:0007669"/>
    <property type="project" value="TreeGrafter"/>
</dbReference>
<sequence length="695" mass="74577">MITVGSDIGGTFTDFVQVDEGTGRIEVYKTLTTPSDPSLAIDQGVRELAQRAGSTAKRIDAMVHGTTLVINAVIERKGARTGLITTRGFRDVLEIGREKRFDAYDLQIEFPAPLVPRRLRLEVDERMHASGEVLQPLDEASVHSAVQALIDADCESIAVCLLHSYANPAHERRVAQIVAEMAPQVAVTISSEVLPEMKEYERTSTTTLNAYAKPVTSRYLTKLEERVRAQGFAGGLLMMQSSGGINSVDFARQFPVQIIESGPAAGTLGAAHFARLADLDKVLAFDMGGTTAKLALVENGKALRTNDFEVAHMHRFKPGSGLPVRISVVDLIEIGAGGGSIAKRTPVGTLQVGPESSSAQPGPACYAQGGTLPTVSDADLVLGYLDAEHFLGGRMKLDREAAVEAIRKHLAEPLGITVEEAAFGVHAIVNENMASAAKAYTSEKGENPKSCALVGFGGAGPVHTCDLAARLAIETVLIPPRAGVAAAFGMIVAPVTYDAVRSRRTLLSRITPELLEQVRAELMAECRERMPSTVAPESITYEFSVDMRYVGQGYDVNAVLPAQLNTAEAAAAMQEAFERSYRKLYGRTFPVPLEVMNFRLSASASRKVIDLPTATTSESKGDGRVGSRRAFCARTKSWKDFSVHRRSAIAPGVHFAGPAIVEEDESTTVIHSDSYAHVDANGSLIIQLEPARSHA</sequence>
<dbReference type="EMBL" id="JACORU010000013">
    <property type="protein sequence ID" value="MBC5767858.1"/>
    <property type="molecule type" value="Genomic_DNA"/>
</dbReference>
<protein>
    <submittedName>
        <fullName evidence="4">Hydantoinase/oxoprolinase family protein</fullName>
    </submittedName>
</protein>
<dbReference type="AlphaFoldDB" id="A0A923S5D4"/>
<feature type="domain" description="Acetophenone carboxylase-like C-terminal" evidence="3">
    <location>
        <begin position="515"/>
        <end position="681"/>
    </location>
</feature>
<dbReference type="GO" id="GO:0017168">
    <property type="term" value="F:5-oxoprolinase (ATP-hydrolyzing) activity"/>
    <property type="evidence" value="ECO:0007669"/>
    <property type="project" value="TreeGrafter"/>
</dbReference>
<dbReference type="SUPFAM" id="SSF53067">
    <property type="entry name" value="Actin-like ATPase domain"/>
    <property type="match status" value="1"/>
</dbReference>
<dbReference type="Pfam" id="PF19278">
    <property type="entry name" value="Hydant_A_C"/>
    <property type="match status" value="1"/>
</dbReference>
<dbReference type="PANTHER" id="PTHR11365">
    <property type="entry name" value="5-OXOPROLINASE RELATED"/>
    <property type="match status" value="1"/>
</dbReference>
<organism evidence="4 5">
    <name type="scientific">Ramlibacter albus</name>
    <dbReference type="NCBI Taxonomy" id="2079448"/>
    <lineage>
        <taxon>Bacteria</taxon>
        <taxon>Pseudomonadati</taxon>
        <taxon>Pseudomonadota</taxon>
        <taxon>Betaproteobacteria</taxon>
        <taxon>Burkholderiales</taxon>
        <taxon>Comamonadaceae</taxon>
        <taxon>Ramlibacter</taxon>
    </lineage>
</organism>
<accession>A0A923S5D4</accession>
<gene>
    <name evidence="4" type="ORF">H8R02_25575</name>
</gene>
<evidence type="ECO:0000313" key="4">
    <source>
        <dbReference type="EMBL" id="MBC5767858.1"/>
    </source>
</evidence>
<dbReference type="InterPro" id="IPR002821">
    <property type="entry name" value="Hydantoinase_A"/>
</dbReference>
<dbReference type="PANTHER" id="PTHR11365:SF23">
    <property type="entry name" value="HYPOTHETICAL 5-OXOPROLINASE (EUROFUNG)-RELATED"/>
    <property type="match status" value="1"/>
</dbReference>
<dbReference type="InterPro" id="IPR043129">
    <property type="entry name" value="ATPase_NBD"/>
</dbReference>
<name>A0A923S5D4_9BURK</name>
<feature type="domain" description="Hydantoinase/oxoprolinase N-terminal" evidence="2">
    <location>
        <begin position="4"/>
        <end position="181"/>
    </location>
</feature>
<proteinExistence type="predicted"/>
<dbReference type="InterPro" id="IPR008040">
    <property type="entry name" value="Hydant_A_N"/>
</dbReference>
<dbReference type="Pfam" id="PF05378">
    <property type="entry name" value="Hydant_A_N"/>
    <property type="match status" value="1"/>
</dbReference>
<feature type="domain" description="Hydantoinase A/oxoprolinase" evidence="1">
    <location>
        <begin position="202"/>
        <end position="498"/>
    </location>
</feature>
<dbReference type="InterPro" id="IPR045079">
    <property type="entry name" value="Oxoprolinase-like"/>
</dbReference>
<dbReference type="Proteomes" id="UP000596827">
    <property type="component" value="Unassembled WGS sequence"/>
</dbReference>
<evidence type="ECO:0000313" key="5">
    <source>
        <dbReference type="Proteomes" id="UP000596827"/>
    </source>
</evidence>
<evidence type="ECO:0000259" key="2">
    <source>
        <dbReference type="Pfam" id="PF05378"/>
    </source>
</evidence>